<keyword evidence="3" id="KW-1185">Reference proteome</keyword>
<sequence length="59" mass="7130">MPIYGHATPPAGRKWAELSRKWPRRRWGRWGSWRRTAGQRRRLRGPGEHQLLREKAANW</sequence>
<evidence type="ECO:0000313" key="3">
    <source>
        <dbReference type="Proteomes" id="UP000276834"/>
    </source>
</evidence>
<name>A0A3L8Q6B5_CHLGU</name>
<accession>A0A3L8Q6B5</accession>
<feature type="compositionally biased region" description="Basic and acidic residues" evidence="1">
    <location>
        <begin position="45"/>
        <end position="59"/>
    </location>
</feature>
<dbReference type="EMBL" id="QUSF01006264">
    <property type="protein sequence ID" value="RLV62612.1"/>
    <property type="molecule type" value="Genomic_DNA"/>
</dbReference>
<organism evidence="2 3">
    <name type="scientific">Chloebia gouldiae</name>
    <name type="common">Gouldian finch</name>
    <name type="synonym">Erythrura gouldiae</name>
    <dbReference type="NCBI Taxonomy" id="44316"/>
    <lineage>
        <taxon>Eukaryota</taxon>
        <taxon>Metazoa</taxon>
        <taxon>Chordata</taxon>
        <taxon>Craniata</taxon>
        <taxon>Vertebrata</taxon>
        <taxon>Euteleostomi</taxon>
        <taxon>Archelosauria</taxon>
        <taxon>Archosauria</taxon>
        <taxon>Dinosauria</taxon>
        <taxon>Saurischia</taxon>
        <taxon>Theropoda</taxon>
        <taxon>Coelurosauria</taxon>
        <taxon>Aves</taxon>
        <taxon>Neognathae</taxon>
        <taxon>Neoaves</taxon>
        <taxon>Telluraves</taxon>
        <taxon>Australaves</taxon>
        <taxon>Passeriformes</taxon>
        <taxon>Passeroidea</taxon>
        <taxon>Passeridae</taxon>
        <taxon>Chloebia</taxon>
    </lineage>
</organism>
<feature type="region of interest" description="Disordered" evidence="1">
    <location>
        <begin position="38"/>
        <end position="59"/>
    </location>
</feature>
<evidence type="ECO:0000313" key="2">
    <source>
        <dbReference type="EMBL" id="RLV62612.1"/>
    </source>
</evidence>
<comment type="caution">
    <text evidence="2">The sequence shown here is derived from an EMBL/GenBank/DDBJ whole genome shotgun (WGS) entry which is preliminary data.</text>
</comment>
<reference evidence="2 3" key="1">
    <citation type="journal article" date="2018" name="Proc. R. Soc. B">
        <title>A non-coding region near Follistatin controls head colour polymorphism in the Gouldian finch.</title>
        <authorList>
            <person name="Toomey M.B."/>
            <person name="Marques C.I."/>
            <person name="Andrade P."/>
            <person name="Araujo P.M."/>
            <person name="Sabatino S."/>
            <person name="Gazda M.A."/>
            <person name="Afonso S."/>
            <person name="Lopes R.J."/>
            <person name="Corbo J.C."/>
            <person name="Carneiro M."/>
        </authorList>
    </citation>
    <scope>NUCLEOTIDE SEQUENCE [LARGE SCALE GENOMIC DNA]</scope>
    <source>
        <strain evidence="2">Red01</strain>
        <tissue evidence="2">Muscle</tissue>
    </source>
</reference>
<dbReference type="Proteomes" id="UP000276834">
    <property type="component" value="Unassembled WGS sequence"/>
</dbReference>
<protein>
    <submittedName>
        <fullName evidence="2">Uncharacterized protein</fullName>
    </submittedName>
</protein>
<proteinExistence type="predicted"/>
<gene>
    <name evidence="2" type="ORF">DV515_00019127</name>
</gene>
<dbReference type="AlphaFoldDB" id="A0A3L8Q6B5"/>
<evidence type="ECO:0000256" key="1">
    <source>
        <dbReference type="SAM" id="MobiDB-lite"/>
    </source>
</evidence>